<dbReference type="Proteomes" id="UP001153076">
    <property type="component" value="Unassembled WGS sequence"/>
</dbReference>
<keyword evidence="3" id="KW-1185">Reference proteome</keyword>
<protein>
    <submittedName>
        <fullName evidence="2">Uncharacterized protein</fullName>
    </submittedName>
</protein>
<evidence type="ECO:0000256" key="1">
    <source>
        <dbReference type="SAM" id="MobiDB-lite"/>
    </source>
</evidence>
<sequence length="181" mass="20097">MDVVSSMRPLPTFDYIPTARSPAESQYRSNEIREVIQLERNGWSHEKKHDYSTVGGLPGSPRGNRELRDCAHTLSNPFPVQGLVQRVGANLKASGKSLSSKAHSRVPFSSRAHTGLRSLHKDHNSAYEEPREEECSTAIAATITEDMRALPLLRGRPRCETMEQENRITVLTMTLDGQGGS</sequence>
<name>A0A9Q1JP16_9CARY</name>
<organism evidence="2 3">
    <name type="scientific">Carnegiea gigantea</name>
    <dbReference type="NCBI Taxonomy" id="171969"/>
    <lineage>
        <taxon>Eukaryota</taxon>
        <taxon>Viridiplantae</taxon>
        <taxon>Streptophyta</taxon>
        <taxon>Embryophyta</taxon>
        <taxon>Tracheophyta</taxon>
        <taxon>Spermatophyta</taxon>
        <taxon>Magnoliopsida</taxon>
        <taxon>eudicotyledons</taxon>
        <taxon>Gunneridae</taxon>
        <taxon>Pentapetalae</taxon>
        <taxon>Caryophyllales</taxon>
        <taxon>Cactineae</taxon>
        <taxon>Cactaceae</taxon>
        <taxon>Cactoideae</taxon>
        <taxon>Echinocereeae</taxon>
        <taxon>Carnegiea</taxon>
    </lineage>
</organism>
<feature type="region of interest" description="Disordered" evidence="1">
    <location>
        <begin position="96"/>
        <end position="133"/>
    </location>
</feature>
<proteinExistence type="predicted"/>
<dbReference type="AlphaFoldDB" id="A0A9Q1JP16"/>
<accession>A0A9Q1JP16</accession>
<reference evidence="2" key="1">
    <citation type="submission" date="2022-04" db="EMBL/GenBank/DDBJ databases">
        <title>Carnegiea gigantea Genome sequencing and assembly v2.</title>
        <authorList>
            <person name="Copetti D."/>
            <person name="Sanderson M.J."/>
            <person name="Burquez A."/>
            <person name="Wojciechowski M.F."/>
        </authorList>
    </citation>
    <scope>NUCLEOTIDE SEQUENCE</scope>
    <source>
        <strain evidence="2">SGP5-SGP5p</strain>
        <tissue evidence="2">Aerial part</tissue>
    </source>
</reference>
<evidence type="ECO:0000313" key="3">
    <source>
        <dbReference type="Proteomes" id="UP001153076"/>
    </source>
</evidence>
<feature type="compositionally biased region" description="Basic and acidic residues" evidence="1">
    <location>
        <begin position="119"/>
        <end position="129"/>
    </location>
</feature>
<dbReference type="EMBL" id="JAKOGI010001031">
    <property type="protein sequence ID" value="KAJ8428283.1"/>
    <property type="molecule type" value="Genomic_DNA"/>
</dbReference>
<evidence type="ECO:0000313" key="2">
    <source>
        <dbReference type="EMBL" id="KAJ8428283.1"/>
    </source>
</evidence>
<gene>
    <name evidence="2" type="ORF">Cgig2_030724</name>
</gene>
<comment type="caution">
    <text evidence="2">The sequence shown here is derived from an EMBL/GenBank/DDBJ whole genome shotgun (WGS) entry which is preliminary data.</text>
</comment>